<evidence type="ECO:0000313" key="7">
    <source>
        <dbReference type="EMBL" id="SFG31259.1"/>
    </source>
</evidence>
<dbReference type="InterPro" id="IPR050953">
    <property type="entry name" value="N4_N6_ade-DNA_methylase"/>
</dbReference>
<dbReference type="PANTHER" id="PTHR33841">
    <property type="entry name" value="DNA METHYLTRANSFERASE YEEA-RELATED"/>
    <property type="match status" value="1"/>
</dbReference>
<dbReference type="EMBL" id="FOOY01000008">
    <property type="protein sequence ID" value="SFG31259.1"/>
    <property type="molecule type" value="Genomic_DNA"/>
</dbReference>
<feature type="domain" description="Type II methyltransferase M.TaqI-like" evidence="6">
    <location>
        <begin position="353"/>
        <end position="576"/>
    </location>
</feature>
<keyword evidence="2 7" id="KW-0489">Methyltransferase</keyword>
<evidence type="ECO:0000259" key="6">
    <source>
        <dbReference type="Pfam" id="PF07669"/>
    </source>
</evidence>
<dbReference type="GO" id="GO:0003676">
    <property type="term" value="F:nucleic acid binding"/>
    <property type="evidence" value="ECO:0007669"/>
    <property type="project" value="InterPro"/>
</dbReference>
<accession>A0A1I2QVG3</accession>
<dbReference type="STRING" id="269670.SAMN02982927_01300"/>
<sequence length="1188" mass="139214">MMNEQIDKKAIKEFAIYAREKLIKGVTQKAFEFGITKNKIVKPEIFEGGFKINGVLYDKNQLKQRVHLINEIHIHGYSYVIDRIAYTWFNRFIALRFMEVNGYLPTGIRIFSSIESGKNEPDVLSNIELVAEELGLDLGQVYDFQDRNQNDRLFKYILIHQCNKLSEIMPNIFESIGNDSELLLPDNLLSENSVIRVMTENLKEENWEHQVEIIGWLYQFYNSEKKDEVFAELKKNIKIGKDDIPAATQLFTPKWIVQYMVENSLGRLWLESHPNEELKQRWSYYIDEVEQPLNVHRQLNSFINRNLNPESIKVFDPCMGSGHILVYAFDLLFQIYVSAGYSKRDIPQLILQNNIYGLEIDERAKQLAYFSLVMKARFYDRQLFRKHVDIHVYAVHESNSITDEDIDIFAENKLLKEQARKLVGTFADAELYGSILKVPDSIDLEMLNARIKEIQKKDSYDFFLEDFKLNKLALFKALVNQATLLAMNFEVVVTNPPYMGRKGMDDRLSKFVKSNYPDASADLFAVMMERCIQFARKNGFISMITQQSWMFLSSFEKLRLFLLKEEQIYSMAHLGARAFAEIGGEVVQSTMFVLRNQTIPNYNATYVRLVDIKDADGKSKQFRNNKLNFIRTQDGFSDIPGSPIAYWASDQVRKIFRESLPLSNLSQPKMGMRTGDNERFIRLWFEVNKQKIHFKNYEPFKNDYKWVPYNKGGEYRKWYGNHYFLVNWENNGAEIKENTRINYPQLGENLGWKISNENDYFKESISWSRISSSKFGVRYYNEGFIFDTAGCCIFDTSLIILGLLASKLTIFFLNMMNPTLAFQVGDLKKIPIINFKNESSIILHLVHQTILISKSDWDSFETSWDFKRHPFLEFRDGAVTLEESYSNWKKEADRRYITLKANEEELNRIFIDLYGLQDELTPEESDDEVTVRRADRERDVKSFLSYCVGIMFGRYSLDEEELIFAGGDFDNGRYKNYKPDKDNVIPITDDTYFEDDLVGRLISILKLTFSDNTLEQNLDFIAQSLNTKSSETSRQRIRRYFLKEFYKDHVQIYKKRPIYWLFDSGKQNGFKALIYLHRYEPGLVACVRTDYLHAMERKYEEEMSRLDLLVESDAQGRDRVKARKQKEKLQRQLSECRQYDQIMAHMANQQIKLDLDDGVKVNYAKFQSIVVPQGAGKNPLKADLLAKI</sequence>
<dbReference type="SUPFAM" id="SSF53335">
    <property type="entry name" value="S-adenosyl-L-methionine-dependent methyltransferases"/>
    <property type="match status" value="1"/>
</dbReference>
<dbReference type="PANTHER" id="PTHR33841:SF1">
    <property type="entry name" value="DNA METHYLTRANSFERASE A"/>
    <property type="match status" value="1"/>
</dbReference>
<dbReference type="Proteomes" id="UP000198752">
    <property type="component" value="Unassembled WGS sequence"/>
</dbReference>
<dbReference type="GO" id="GO:0009007">
    <property type="term" value="F:site-specific DNA-methyltransferase (adenine-specific) activity"/>
    <property type="evidence" value="ECO:0007669"/>
    <property type="project" value="UniProtKB-EC"/>
</dbReference>
<evidence type="ECO:0000313" key="8">
    <source>
        <dbReference type="Proteomes" id="UP000198752"/>
    </source>
</evidence>
<dbReference type="PROSITE" id="PS00092">
    <property type="entry name" value="N6_MTASE"/>
    <property type="match status" value="1"/>
</dbReference>
<keyword evidence="3 7" id="KW-0808">Transferase</keyword>
<dbReference type="AlphaFoldDB" id="A0A1I2QVG3"/>
<keyword evidence="8" id="KW-1185">Reference proteome</keyword>
<evidence type="ECO:0000256" key="4">
    <source>
        <dbReference type="ARBA" id="ARBA00022691"/>
    </source>
</evidence>
<name>A0A1I2QVG3_9BACL</name>
<dbReference type="PRINTS" id="PR00507">
    <property type="entry name" value="N12N6MTFRASE"/>
</dbReference>
<dbReference type="GO" id="GO:0006304">
    <property type="term" value="P:DNA modification"/>
    <property type="evidence" value="ECO:0007669"/>
    <property type="project" value="InterPro"/>
</dbReference>
<proteinExistence type="predicted"/>
<evidence type="ECO:0000256" key="1">
    <source>
        <dbReference type="ARBA" id="ARBA00011900"/>
    </source>
</evidence>
<dbReference type="InterPro" id="IPR047939">
    <property type="entry name" value="BREX_1_PglX"/>
</dbReference>
<evidence type="ECO:0000256" key="3">
    <source>
        <dbReference type="ARBA" id="ARBA00022679"/>
    </source>
</evidence>
<dbReference type="InterPro" id="IPR029063">
    <property type="entry name" value="SAM-dependent_MTases_sf"/>
</dbReference>
<comment type="catalytic activity">
    <reaction evidence="5">
        <text>a 2'-deoxyadenosine in DNA + S-adenosyl-L-methionine = an N(6)-methyl-2'-deoxyadenosine in DNA + S-adenosyl-L-homocysteine + H(+)</text>
        <dbReference type="Rhea" id="RHEA:15197"/>
        <dbReference type="Rhea" id="RHEA-COMP:12418"/>
        <dbReference type="Rhea" id="RHEA-COMP:12419"/>
        <dbReference type="ChEBI" id="CHEBI:15378"/>
        <dbReference type="ChEBI" id="CHEBI:57856"/>
        <dbReference type="ChEBI" id="CHEBI:59789"/>
        <dbReference type="ChEBI" id="CHEBI:90615"/>
        <dbReference type="ChEBI" id="CHEBI:90616"/>
        <dbReference type="EC" id="2.1.1.72"/>
    </reaction>
</comment>
<reference evidence="8" key="1">
    <citation type="submission" date="2016-10" db="EMBL/GenBank/DDBJ databases">
        <authorList>
            <person name="Varghese N."/>
            <person name="Submissions S."/>
        </authorList>
    </citation>
    <scope>NUCLEOTIDE SEQUENCE [LARGE SCALE GENOMIC DNA]</scope>
    <source>
        <strain evidence="8">ATCC 700379</strain>
    </source>
</reference>
<dbReference type="InterPro" id="IPR011639">
    <property type="entry name" value="MethylTrfase_TaqI-like_dom"/>
</dbReference>
<dbReference type="OrthoDB" id="32195at2"/>
<evidence type="ECO:0000256" key="5">
    <source>
        <dbReference type="ARBA" id="ARBA00047942"/>
    </source>
</evidence>
<dbReference type="EC" id="2.1.1.72" evidence="1"/>
<dbReference type="InterPro" id="IPR002052">
    <property type="entry name" value="DNA_methylase_N6_adenine_CS"/>
</dbReference>
<dbReference type="NCBIfam" id="NF033452">
    <property type="entry name" value="BREX_1_MTaseX"/>
    <property type="match status" value="1"/>
</dbReference>
<keyword evidence="4" id="KW-0949">S-adenosyl-L-methionine</keyword>
<dbReference type="GO" id="GO:0032259">
    <property type="term" value="P:methylation"/>
    <property type="evidence" value="ECO:0007669"/>
    <property type="project" value="UniProtKB-KW"/>
</dbReference>
<evidence type="ECO:0000256" key="2">
    <source>
        <dbReference type="ARBA" id="ARBA00022603"/>
    </source>
</evidence>
<dbReference type="Pfam" id="PF07669">
    <property type="entry name" value="Eco57I"/>
    <property type="match status" value="1"/>
</dbReference>
<protein>
    <recommendedName>
        <fullName evidence="1">site-specific DNA-methyltransferase (adenine-specific)</fullName>
        <ecNumber evidence="1">2.1.1.72</ecNumber>
    </recommendedName>
</protein>
<organism evidence="7 8">
    <name type="scientific">Sporolactobacillus nakayamae</name>
    <dbReference type="NCBI Taxonomy" id="269670"/>
    <lineage>
        <taxon>Bacteria</taxon>
        <taxon>Bacillati</taxon>
        <taxon>Bacillota</taxon>
        <taxon>Bacilli</taxon>
        <taxon>Bacillales</taxon>
        <taxon>Sporolactobacillaceae</taxon>
        <taxon>Sporolactobacillus</taxon>
    </lineage>
</organism>
<gene>
    <name evidence="7" type="ORF">SAMN02982927_01300</name>
</gene>
<dbReference type="Gene3D" id="3.40.50.150">
    <property type="entry name" value="Vaccinia Virus protein VP39"/>
    <property type="match status" value="1"/>
</dbReference>